<evidence type="ECO:0000256" key="1">
    <source>
        <dbReference type="SAM" id="SignalP"/>
    </source>
</evidence>
<feature type="signal peptide" evidence="1">
    <location>
        <begin position="1"/>
        <end position="21"/>
    </location>
</feature>
<accession>A0ABY7ANS8</accession>
<sequence length="206" mass="22694">MNFKLLPLIGFIGGFIQPAFAAENTTDTLHTTTQTTPILFAGLTYGGDDLYQVEYVDGSDTELKAGGMLSLGGGMSFNLNSYTLQTTAAYHFDSATAKNGDVSFSRWVFEVLPFYNIDEHHRVGLGLGYHTGIELESDFDIDKTQVEFDATTGIIAEYGYSWARNTLALRYVSVKYDISELDGMNVSSANESVSGSHLGAYYYFHF</sequence>
<protein>
    <recommendedName>
        <fullName evidence="4">Outer membrane protein beta-barrel domain-containing protein</fullName>
    </recommendedName>
</protein>
<feature type="chain" id="PRO_5045229267" description="Outer membrane protein beta-barrel domain-containing protein" evidence="1">
    <location>
        <begin position="22"/>
        <end position="206"/>
    </location>
</feature>
<keyword evidence="1" id="KW-0732">Signal</keyword>
<organism evidence="2 3">
    <name type="scientific">Catenovulum adriaticum</name>
    <dbReference type="NCBI Taxonomy" id="2984846"/>
    <lineage>
        <taxon>Bacteria</taxon>
        <taxon>Pseudomonadati</taxon>
        <taxon>Pseudomonadota</taxon>
        <taxon>Gammaproteobacteria</taxon>
        <taxon>Alteromonadales</taxon>
        <taxon>Alteromonadaceae</taxon>
        <taxon>Catenovulum</taxon>
    </lineage>
</organism>
<dbReference type="EMBL" id="CP109965">
    <property type="protein sequence ID" value="WAJ70090.1"/>
    <property type="molecule type" value="Genomic_DNA"/>
</dbReference>
<name>A0ABY7ANS8_9ALTE</name>
<keyword evidence="3" id="KW-1185">Reference proteome</keyword>
<evidence type="ECO:0008006" key="4">
    <source>
        <dbReference type="Google" id="ProtNLM"/>
    </source>
</evidence>
<proteinExistence type="predicted"/>
<reference evidence="2" key="1">
    <citation type="submission" date="2022-10" db="EMBL/GenBank/DDBJ databases">
        <title>Catenovulum adriacola sp. nov. isolated in the Harbour of Susak.</title>
        <authorList>
            <person name="Schoch T."/>
            <person name="Reich S.J."/>
            <person name="Stoeferle S."/>
            <person name="Flaiz M."/>
            <person name="Kazda M."/>
            <person name="Riedel C.U."/>
            <person name="Duerre P."/>
        </authorList>
    </citation>
    <scope>NUCLEOTIDE SEQUENCE</scope>
    <source>
        <strain evidence="2">TS8</strain>
    </source>
</reference>
<dbReference type="Proteomes" id="UP001163726">
    <property type="component" value="Chromosome"/>
</dbReference>
<evidence type="ECO:0000313" key="2">
    <source>
        <dbReference type="EMBL" id="WAJ70090.1"/>
    </source>
</evidence>
<evidence type="ECO:0000313" key="3">
    <source>
        <dbReference type="Proteomes" id="UP001163726"/>
    </source>
</evidence>
<gene>
    <name evidence="2" type="ORF">OLW01_13240</name>
</gene>
<dbReference type="RefSeq" id="WP_268074390.1">
    <property type="nucleotide sequence ID" value="NZ_CP109965.1"/>
</dbReference>